<reference evidence="2 3" key="1">
    <citation type="submission" date="2022-12" db="EMBL/GenBank/DDBJ databases">
        <title>Assessment of beneficial effects and identification of host adaptation-associated genes of Ligilactobacillus salivarius isolated from Meles meles.</title>
        <authorList>
            <person name="Wang Y."/>
        </authorList>
    </citation>
    <scope>NUCLEOTIDE SEQUENCE [LARGE SCALE GENOMIC DNA]</scope>
    <source>
        <strain evidence="2 3">S35</strain>
        <plasmid evidence="2 3">unnamed2</plasmid>
    </source>
</reference>
<proteinExistence type="predicted"/>
<dbReference type="EMBL" id="CP114511">
    <property type="protein sequence ID" value="WHS18808.1"/>
    <property type="molecule type" value="Genomic_DNA"/>
</dbReference>
<dbReference type="InterPro" id="IPR013574">
    <property type="entry name" value="Glucan-bd_C/Surface_Ag-I/II_V"/>
</dbReference>
<evidence type="ECO:0000259" key="1">
    <source>
        <dbReference type="Pfam" id="PF08363"/>
    </source>
</evidence>
<dbReference type="Pfam" id="PF08363">
    <property type="entry name" value="GbpC"/>
    <property type="match status" value="1"/>
</dbReference>
<organism evidence="2 3">
    <name type="scientific">Ligilactobacillus salivarius</name>
    <dbReference type="NCBI Taxonomy" id="1624"/>
    <lineage>
        <taxon>Bacteria</taxon>
        <taxon>Bacillati</taxon>
        <taxon>Bacillota</taxon>
        <taxon>Bacilli</taxon>
        <taxon>Lactobacillales</taxon>
        <taxon>Lactobacillaceae</taxon>
        <taxon>Ligilactobacillus</taxon>
    </lineage>
</organism>
<sequence length="328" mass="36459">MQQYKNEYAKYEKEYNDYLASLKNKNTIESNVVWQNLFLNFGQGAKLSVQWNAKPLETHQNQDPAAVVTLKKNLEYNAVFKGSQKGTVATATWLMPEGSAYYKSLDGTKKTRIAKIVSVISNVVASGDNSNRVIIGFYNNPIIHAFSSFANSVDETFYFYDDTGKLIDFKDGTAWLGLASLNHFGAPRDIKEEVKALSGAKIYTPVGNVTVGPELHVPAYDLGDGIFGDKGNNWASYAIAKVTNGATFRWIKYGANNSGDFHWDESKKTYVNADGTVPFTGAGNDVNAWYQWAMSTDLYGKEKNLNPPTPPTLHYHHTNVELLLGKSF</sequence>
<geneLocation type="plasmid" evidence="2 3">
    <name>unnamed2</name>
</geneLocation>
<dbReference type="SUPFAM" id="SSF74914">
    <property type="entry name" value="V-region of surface antigen I/II (SA I/II, PAC)"/>
    <property type="match status" value="1"/>
</dbReference>
<name>A0ABD7YZN6_9LACO</name>
<gene>
    <name evidence="2" type="ORF">O2U02_11060</name>
</gene>
<evidence type="ECO:0000313" key="2">
    <source>
        <dbReference type="EMBL" id="WHS18808.1"/>
    </source>
</evidence>
<keyword evidence="2" id="KW-0614">Plasmid</keyword>
<dbReference type="InterPro" id="IPR036234">
    <property type="entry name" value="SA_I/II_PAC_V_sf"/>
</dbReference>
<dbReference type="Proteomes" id="UP001224533">
    <property type="component" value="Plasmid unnamed2"/>
</dbReference>
<dbReference type="AlphaFoldDB" id="A0ABD7YZN6"/>
<dbReference type="RefSeq" id="WP_283475533.1">
    <property type="nucleotide sequence ID" value="NZ_CP114511.1"/>
</dbReference>
<protein>
    <recommendedName>
        <fullName evidence="1">Glucan-binding protein C/Surface antigen I/II V-domain domain-containing protein</fullName>
    </recommendedName>
</protein>
<evidence type="ECO:0000313" key="3">
    <source>
        <dbReference type="Proteomes" id="UP001224533"/>
    </source>
</evidence>
<dbReference type="Gene3D" id="2.60.530.10">
    <property type="entry name" value="Major cell-surface adhesin PAc"/>
    <property type="match status" value="1"/>
</dbReference>
<accession>A0ABD7YZN6</accession>
<feature type="domain" description="Glucan-binding protein C/Surface antigen I/II V-domain" evidence="1">
    <location>
        <begin position="111"/>
        <end position="276"/>
    </location>
</feature>